<reference evidence="3" key="2">
    <citation type="submission" date="2018-04" db="EMBL/GenBank/DDBJ databases">
        <title>OnivRS2 (Oryza nivara Reference Sequence Version 2).</title>
        <authorList>
            <person name="Zhang J."/>
            <person name="Kudrna D."/>
            <person name="Lee S."/>
            <person name="Talag J."/>
            <person name="Rajasekar S."/>
            <person name="Welchert J."/>
            <person name="Hsing Y.-I."/>
            <person name="Wing R.A."/>
        </authorList>
    </citation>
    <scope>NUCLEOTIDE SEQUENCE [LARGE SCALE GENOMIC DNA]</scope>
    <source>
        <strain evidence="3">SL10</strain>
    </source>
</reference>
<keyword evidence="4" id="KW-1185">Reference proteome</keyword>
<dbReference type="PANTHER" id="PTHR37908:SF3">
    <property type="entry name" value="TRANSMEMBRANE PROTEIN"/>
    <property type="match status" value="1"/>
</dbReference>
<dbReference type="OMA" id="RRYMRWR"/>
<organism evidence="3">
    <name type="scientific">Oryza nivara</name>
    <name type="common">Indian wild rice</name>
    <name type="synonym">Oryza sativa f. spontanea</name>
    <dbReference type="NCBI Taxonomy" id="4536"/>
    <lineage>
        <taxon>Eukaryota</taxon>
        <taxon>Viridiplantae</taxon>
        <taxon>Streptophyta</taxon>
        <taxon>Embryophyta</taxon>
        <taxon>Tracheophyta</taxon>
        <taxon>Spermatophyta</taxon>
        <taxon>Magnoliopsida</taxon>
        <taxon>Liliopsida</taxon>
        <taxon>Poales</taxon>
        <taxon>Poaceae</taxon>
        <taxon>BOP clade</taxon>
        <taxon>Oryzoideae</taxon>
        <taxon>Oryzeae</taxon>
        <taxon>Oryzinae</taxon>
        <taxon>Oryza</taxon>
    </lineage>
</organism>
<proteinExistence type="predicted"/>
<dbReference type="AlphaFoldDB" id="A0A0E0IJI9"/>
<dbReference type="HOGENOM" id="CLU_171392_0_0_1"/>
<evidence type="ECO:0000256" key="2">
    <source>
        <dbReference type="SAM" id="SignalP"/>
    </source>
</evidence>
<feature type="signal peptide" evidence="2">
    <location>
        <begin position="1"/>
        <end position="21"/>
    </location>
</feature>
<dbReference type="EnsemblPlants" id="ONIVA09G09860.1">
    <property type="protein sequence ID" value="ONIVA09G09860.1"/>
    <property type="gene ID" value="ONIVA09G09860"/>
</dbReference>
<evidence type="ECO:0000256" key="1">
    <source>
        <dbReference type="SAM" id="MobiDB-lite"/>
    </source>
</evidence>
<protein>
    <submittedName>
        <fullName evidence="3">Uncharacterized protein</fullName>
    </submittedName>
</protein>
<feature type="chain" id="PRO_5002362847" evidence="2">
    <location>
        <begin position="22"/>
        <end position="113"/>
    </location>
</feature>
<dbReference type="Proteomes" id="UP000006591">
    <property type="component" value="Chromosome 9"/>
</dbReference>
<dbReference type="PANTHER" id="PTHR37908">
    <property type="entry name" value="TRANSMEMBRANE PROTEIN"/>
    <property type="match status" value="1"/>
</dbReference>
<reference evidence="3" key="1">
    <citation type="submission" date="2015-04" db="UniProtKB">
        <authorList>
            <consortium name="EnsemblPlants"/>
        </authorList>
    </citation>
    <scope>IDENTIFICATION</scope>
    <source>
        <strain evidence="3">SL10</strain>
    </source>
</reference>
<feature type="region of interest" description="Disordered" evidence="1">
    <location>
        <begin position="60"/>
        <end position="96"/>
    </location>
</feature>
<evidence type="ECO:0000313" key="4">
    <source>
        <dbReference type="Proteomes" id="UP000006591"/>
    </source>
</evidence>
<sequence length="113" mass="12666">MAKPRLLALLLLLLALSFSHGVVVATVAKARDEQLVKLVRRYVRWRSVFQAGIGMVSTVADYSDPKTNTNPRGGVLPRPTLTRRRRTDCRPPPSIYGLLPPRVQHEPIIEVET</sequence>
<accession>A0A0E0IJI9</accession>
<evidence type="ECO:0000313" key="3">
    <source>
        <dbReference type="EnsemblPlants" id="ONIVA09G09860.1"/>
    </source>
</evidence>
<dbReference type="Gramene" id="ONIVA09G09860.1">
    <property type="protein sequence ID" value="ONIVA09G09860.1"/>
    <property type="gene ID" value="ONIVA09G09860"/>
</dbReference>
<name>A0A0E0IJI9_ORYNI</name>
<keyword evidence="2" id="KW-0732">Signal</keyword>